<keyword evidence="3" id="KW-1185">Reference proteome</keyword>
<sequence length="283" mass="28632">MSLRVAFLFASCALAGAAQAAEVPLLFDFGDGFESPASSIYRLGQLQLRDPHVFVPVQVAGSTLCTDATDVPSLGLNAQIAANLAADSNADGLLDTSPLLLFRPLDNGARPGVTTSTSGSCTVATPRICSPDTGPAASVRRHAVFDLSATPAQHCLEPLAGTTSSWGSGAPVPQPGGICYVSSAADIVLDAGAVDIPLLGTAFAAPLPAATGSTGGGLMRGFLRASDAATIMVDINGSSRSLASLLPGGAGSCKADVAGGVDTRNGESGWWFYFEYRQDAVSL</sequence>
<accession>A0ABT1QXD9</accession>
<gene>
    <name evidence="2" type="ORF">NM961_19765</name>
</gene>
<feature type="signal peptide" evidence="1">
    <location>
        <begin position="1"/>
        <end position="20"/>
    </location>
</feature>
<protein>
    <submittedName>
        <fullName evidence="2">Uncharacterized protein</fullName>
    </submittedName>
</protein>
<reference evidence="2" key="1">
    <citation type="submission" date="2022-07" db="EMBL/GenBank/DDBJ databases">
        <title>Tahibacter sp., a new gammaproteobacterium isolated from the silt sample collected at pig farm.</title>
        <authorList>
            <person name="Chen H."/>
        </authorList>
    </citation>
    <scope>NUCLEOTIDE SEQUENCE</scope>
    <source>
        <strain evidence="2">P2K</strain>
    </source>
</reference>
<proteinExistence type="predicted"/>
<dbReference type="EMBL" id="JANFQO010000023">
    <property type="protein sequence ID" value="MCQ4166957.1"/>
    <property type="molecule type" value="Genomic_DNA"/>
</dbReference>
<evidence type="ECO:0000256" key="1">
    <source>
        <dbReference type="SAM" id="SignalP"/>
    </source>
</evidence>
<evidence type="ECO:0000313" key="3">
    <source>
        <dbReference type="Proteomes" id="UP001165498"/>
    </source>
</evidence>
<name>A0ABT1QXD9_9GAMM</name>
<evidence type="ECO:0000313" key="2">
    <source>
        <dbReference type="EMBL" id="MCQ4166957.1"/>
    </source>
</evidence>
<feature type="chain" id="PRO_5046428265" evidence="1">
    <location>
        <begin position="21"/>
        <end position="283"/>
    </location>
</feature>
<comment type="caution">
    <text evidence="2">The sequence shown here is derived from an EMBL/GenBank/DDBJ whole genome shotgun (WGS) entry which is preliminary data.</text>
</comment>
<dbReference type="RefSeq" id="WP_255916146.1">
    <property type="nucleotide sequence ID" value="NZ_JANFQO010000023.1"/>
</dbReference>
<dbReference type="Proteomes" id="UP001165498">
    <property type="component" value="Unassembled WGS sequence"/>
</dbReference>
<organism evidence="2 3">
    <name type="scientific">Tahibacter harae</name>
    <dbReference type="NCBI Taxonomy" id="2963937"/>
    <lineage>
        <taxon>Bacteria</taxon>
        <taxon>Pseudomonadati</taxon>
        <taxon>Pseudomonadota</taxon>
        <taxon>Gammaproteobacteria</taxon>
        <taxon>Lysobacterales</taxon>
        <taxon>Rhodanobacteraceae</taxon>
        <taxon>Tahibacter</taxon>
    </lineage>
</organism>
<keyword evidence="1" id="KW-0732">Signal</keyword>